<dbReference type="STRING" id="1792845.BC343_05705"/>
<dbReference type="Gene3D" id="1.20.1600.10">
    <property type="entry name" value="Outer membrane efflux proteins (OEP)"/>
    <property type="match status" value="1"/>
</dbReference>
<dbReference type="SUPFAM" id="SSF56954">
    <property type="entry name" value="Outer membrane efflux proteins (OEP)"/>
    <property type="match status" value="1"/>
</dbReference>
<evidence type="ECO:0000256" key="5">
    <source>
        <dbReference type="ARBA" id="ARBA00022692"/>
    </source>
</evidence>
<dbReference type="RefSeq" id="WP_078348408.1">
    <property type="nucleotide sequence ID" value="NZ_MBTF01000012.1"/>
</dbReference>
<keyword evidence="8" id="KW-0732">Signal</keyword>
<evidence type="ECO:0000256" key="6">
    <source>
        <dbReference type="ARBA" id="ARBA00023136"/>
    </source>
</evidence>
<keyword evidence="3" id="KW-0813">Transport</keyword>
<dbReference type="EMBL" id="MBTF01000012">
    <property type="protein sequence ID" value="OOQ59658.1"/>
    <property type="molecule type" value="Genomic_DNA"/>
</dbReference>
<dbReference type="PANTHER" id="PTHR30026">
    <property type="entry name" value="OUTER MEMBRANE PROTEIN TOLC"/>
    <property type="match status" value="1"/>
</dbReference>
<sequence>MKSPALFVCLSAFLLANSANAQQHLSLKEALQMATDNYGTIKAKANYAAASTEGISQAKREYLPNLNLGIQQAYGTINGINGPLYPMAGTAGSAGPALAQQNWNAAFGALYLANMNWDFFAFGRAKERIRTAQATAHRDSSDYQQEIFQQKVRTAAAYLNLVAAQRITISYRKNLLRADTSRLVVQARAKGGLIAGVDSSQANAEISGARILLVQALNTEQEQAKNLSVLIGSPTADFVLDTTFTTRIPADIAAAAAADSISGKHPVLGLYKSRIALSDKQADYFRTFSYPTFSLFSVFQSRASGFGSNYVNDQTSYTGNYWDGINPTRSNYLVGFSVTWNFTQPFRTAKQVKAQRFISRGLTDELTLAKQELTAQVNLSDRKILNALTSYREVPVQIKAAGDAWVQKSVLYKNGLTNLVDVTQARYTLIRAETDRDIAFNNVWQALLLKAAATGDLNLFVTEL</sequence>
<comment type="caution">
    <text evidence="9">The sequence shown here is derived from an EMBL/GenBank/DDBJ whole genome shotgun (WGS) entry which is preliminary data.</text>
</comment>
<comment type="subcellular location">
    <subcellularLocation>
        <location evidence="1">Cell outer membrane</location>
    </subcellularLocation>
</comment>
<evidence type="ECO:0000313" key="9">
    <source>
        <dbReference type="EMBL" id="OOQ59658.1"/>
    </source>
</evidence>
<feature type="signal peptide" evidence="8">
    <location>
        <begin position="1"/>
        <end position="21"/>
    </location>
</feature>
<dbReference type="GO" id="GO:0015562">
    <property type="term" value="F:efflux transmembrane transporter activity"/>
    <property type="evidence" value="ECO:0007669"/>
    <property type="project" value="InterPro"/>
</dbReference>
<evidence type="ECO:0000256" key="1">
    <source>
        <dbReference type="ARBA" id="ARBA00004442"/>
    </source>
</evidence>
<keyword evidence="10" id="KW-1185">Reference proteome</keyword>
<keyword evidence="4" id="KW-1134">Transmembrane beta strand</keyword>
<protein>
    <submittedName>
        <fullName evidence="9">Transporter</fullName>
    </submittedName>
</protein>
<dbReference type="GO" id="GO:1990281">
    <property type="term" value="C:efflux pump complex"/>
    <property type="evidence" value="ECO:0007669"/>
    <property type="project" value="TreeGrafter"/>
</dbReference>
<dbReference type="InterPro" id="IPR051906">
    <property type="entry name" value="TolC-like"/>
</dbReference>
<accession>A0A1S9PGH6</accession>
<dbReference type="PANTHER" id="PTHR30026:SF20">
    <property type="entry name" value="OUTER MEMBRANE PROTEIN TOLC"/>
    <property type="match status" value="1"/>
</dbReference>
<proteinExistence type="inferred from homology"/>
<dbReference type="OrthoDB" id="654853at2"/>
<organism evidence="9 10">
    <name type="scientific">Mucilaginibacter pedocola</name>
    <dbReference type="NCBI Taxonomy" id="1792845"/>
    <lineage>
        <taxon>Bacteria</taxon>
        <taxon>Pseudomonadati</taxon>
        <taxon>Bacteroidota</taxon>
        <taxon>Sphingobacteriia</taxon>
        <taxon>Sphingobacteriales</taxon>
        <taxon>Sphingobacteriaceae</taxon>
        <taxon>Mucilaginibacter</taxon>
    </lineage>
</organism>
<name>A0A1S9PGH6_9SPHI</name>
<evidence type="ECO:0000256" key="7">
    <source>
        <dbReference type="ARBA" id="ARBA00023237"/>
    </source>
</evidence>
<dbReference type="AlphaFoldDB" id="A0A1S9PGH6"/>
<feature type="chain" id="PRO_5012052017" evidence="8">
    <location>
        <begin position="22"/>
        <end position="464"/>
    </location>
</feature>
<comment type="similarity">
    <text evidence="2">Belongs to the outer membrane factor (OMF) (TC 1.B.17) family.</text>
</comment>
<keyword evidence="5" id="KW-0812">Transmembrane</keyword>
<evidence type="ECO:0000256" key="2">
    <source>
        <dbReference type="ARBA" id="ARBA00007613"/>
    </source>
</evidence>
<dbReference type="Proteomes" id="UP000189739">
    <property type="component" value="Unassembled WGS sequence"/>
</dbReference>
<dbReference type="GO" id="GO:0015288">
    <property type="term" value="F:porin activity"/>
    <property type="evidence" value="ECO:0007669"/>
    <property type="project" value="TreeGrafter"/>
</dbReference>
<dbReference type="GO" id="GO:0009279">
    <property type="term" value="C:cell outer membrane"/>
    <property type="evidence" value="ECO:0007669"/>
    <property type="project" value="UniProtKB-SubCell"/>
</dbReference>
<evidence type="ECO:0000256" key="4">
    <source>
        <dbReference type="ARBA" id="ARBA00022452"/>
    </source>
</evidence>
<keyword evidence="6" id="KW-0472">Membrane</keyword>
<dbReference type="Pfam" id="PF02321">
    <property type="entry name" value="OEP"/>
    <property type="match status" value="1"/>
</dbReference>
<keyword evidence="7" id="KW-0998">Cell outer membrane</keyword>
<gene>
    <name evidence="9" type="ORF">BC343_05705</name>
</gene>
<evidence type="ECO:0000256" key="8">
    <source>
        <dbReference type="SAM" id="SignalP"/>
    </source>
</evidence>
<evidence type="ECO:0000313" key="10">
    <source>
        <dbReference type="Proteomes" id="UP000189739"/>
    </source>
</evidence>
<evidence type="ECO:0000256" key="3">
    <source>
        <dbReference type="ARBA" id="ARBA00022448"/>
    </source>
</evidence>
<reference evidence="9 10" key="1">
    <citation type="submission" date="2016-07" db="EMBL/GenBank/DDBJ databases">
        <title>Genomic analysis of zinc-resistant bacterium Mucilaginibacter pedocola TBZ30.</title>
        <authorList>
            <person name="Huang J."/>
            <person name="Tang J."/>
        </authorList>
    </citation>
    <scope>NUCLEOTIDE SEQUENCE [LARGE SCALE GENOMIC DNA]</scope>
    <source>
        <strain evidence="9 10">TBZ30</strain>
    </source>
</reference>
<dbReference type="InterPro" id="IPR003423">
    <property type="entry name" value="OMP_efflux"/>
</dbReference>